<reference evidence="2" key="1">
    <citation type="journal article" date="2019" name="Int. J. Syst. Evol. Microbiol.">
        <title>The Global Catalogue of Microorganisms (GCM) 10K type strain sequencing project: providing services to taxonomists for standard genome sequencing and annotation.</title>
        <authorList>
            <consortium name="The Broad Institute Genomics Platform"/>
            <consortium name="The Broad Institute Genome Sequencing Center for Infectious Disease"/>
            <person name="Wu L."/>
            <person name="Ma J."/>
        </authorList>
    </citation>
    <scope>NUCLEOTIDE SEQUENCE [LARGE SCALE GENOMIC DNA]</scope>
    <source>
        <strain evidence="2">JCM 15896</strain>
    </source>
</reference>
<comment type="caution">
    <text evidence="1">The sequence shown here is derived from an EMBL/GenBank/DDBJ whole genome shotgun (WGS) entry which is preliminary data.</text>
</comment>
<dbReference type="EMBL" id="BAAAFD010000005">
    <property type="protein sequence ID" value="GAA0856698.1"/>
    <property type="molecule type" value="Genomic_DNA"/>
</dbReference>
<name>A0ABP3WU09_9ALTE</name>
<dbReference type="RefSeq" id="WP_343859321.1">
    <property type="nucleotide sequence ID" value="NZ_BAAAFD010000005.1"/>
</dbReference>
<evidence type="ECO:0000313" key="1">
    <source>
        <dbReference type="EMBL" id="GAA0856698.1"/>
    </source>
</evidence>
<organism evidence="1 2">
    <name type="scientific">Aliiglaciecola litoralis</name>
    <dbReference type="NCBI Taxonomy" id="582857"/>
    <lineage>
        <taxon>Bacteria</taxon>
        <taxon>Pseudomonadati</taxon>
        <taxon>Pseudomonadota</taxon>
        <taxon>Gammaproteobacteria</taxon>
        <taxon>Alteromonadales</taxon>
        <taxon>Alteromonadaceae</taxon>
        <taxon>Aliiglaciecola</taxon>
    </lineage>
</organism>
<gene>
    <name evidence="1" type="ORF">GCM10009114_19600</name>
</gene>
<proteinExistence type="predicted"/>
<dbReference type="Proteomes" id="UP001500359">
    <property type="component" value="Unassembled WGS sequence"/>
</dbReference>
<dbReference type="InterPro" id="IPR010352">
    <property type="entry name" value="DUF945"/>
</dbReference>
<protein>
    <recommendedName>
        <fullName evidence="3">DUF945 domain-containing protein</fullName>
    </recommendedName>
</protein>
<accession>A0ABP3WU09</accession>
<dbReference type="Pfam" id="PF06097">
    <property type="entry name" value="DUF945"/>
    <property type="match status" value="1"/>
</dbReference>
<evidence type="ECO:0000313" key="2">
    <source>
        <dbReference type="Proteomes" id="UP001500359"/>
    </source>
</evidence>
<evidence type="ECO:0008006" key="3">
    <source>
        <dbReference type="Google" id="ProtNLM"/>
    </source>
</evidence>
<keyword evidence="2" id="KW-1185">Reference proteome</keyword>
<sequence length="470" mass="51644">MKKRYLLLTLLVAAILLVPKLVSTKVTDAVNNVTSELSAIDGYNVEVVEFNEGWFNSDGVIKVTLDLAKLAPDNDFDADKQMPQILLKLTSTHGPVFFGPAAGIGMANWRLVYDGSNLRDVLSFDKNQPFYEFSSTYGFFGGGTLEDKIPAFTATSPESDGVLNFAGFSGEGSYSNDNFNYQGMLESLNASGESGELNVENMSLAVQSDSNFMQALEGTLKDSEVEFRIASTQFIETDNTTPAFMLQDLALIISSDVNDEETLLDMTQRFSVAKLKAQDYVISDFSFNYEFNHLSVPFFQAYQELAKTMQFASEDEVQMQTMMFFQENAVTLLKAGPQLKITDFSGTLPQGQISITSDLQLVGIEALPAELTDPQFWVAHIAAQLDLNADKDVATLIANGYMKNQLANNPQTAGMSPEELEQIAVQQSPMIVDSLMQQGLLIEKEGKLSLSFSLKDSQATLNGNPMPLPF</sequence>